<feature type="transmembrane region" description="Helical" evidence="10">
    <location>
        <begin position="48"/>
        <end position="68"/>
    </location>
</feature>
<sequence>MFFSDIKAKERKRFFTFLSIIVLTLFNSSVLKTLKDSVISSQESGIEVVHYVKLFMVMPFSFLFIFLYEKLNSIYSRQKVTYIIFGLFGLFFFLYGTLIYPLRTYMHPSVSSIRALKESYPYFKWIFVAYGSWTFMFFYLFAELWSAICLNLIFWQLTNHTMTLKQGTYSYVYLSVWGNIGLALGGAATSFLFRSVYFSFGNIFCFLNVLVTSVVIAIIFLYYILYSKILDPKIVENLNVSNTSKKKKLSFYSSIRVVFSSKYLILMMMLVFCYHVSANLIEVTWKACLKLLSGNDSKFASYMGNMHFTVGIVSIILCEIPKYLVKKFSWRFCARLTPMVISVFSGLFFLVLYNDSLYFVRNYGLLIVIICGSMNYILGKIMKYSLFDPTKELAYIPLSSELKDKGKPFIDVFVSRLSKAFSAFIQALFLMIFPDSTQITIANKLLYVVVIFMVVWFLVINRLSEKYEKLISQNNKS</sequence>
<keyword evidence="5 10" id="KW-0547">Nucleotide-binding</keyword>
<keyword evidence="4 10" id="KW-0812">Transmembrane</keyword>
<comment type="function">
    <text evidence="9">Provides the rickettsial cell with host ATP in exchange for rickettsial ADP. This is an obligate exchange system. This energy acquiring activity is an important component of rickettsial parasitism.</text>
</comment>
<evidence type="ECO:0000256" key="8">
    <source>
        <dbReference type="ARBA" id="ARBA00023136"/>
    </source>
</evidence>
<evidence type="ECO:0000256" key="1">
    <source>
        <dbReference type="ARBA" id="ARBA00004651"/>
    </source>
</evidence>
<evidence type="ECO:0000256" key="7">
    <source>
        <dbReference type="ARBA" id="ARBA00022989"/>
    </source>
</evidence>
<evidence type="ECO:0000256" key="10">
    <source>
        <dbReference type="RuleBase" id="RU363121"/>
    </source>
</evidence>
<feature type="transmembrane region" description="Helical" evidence="10">
    <location>
        <begin position="413"/>
        <end position="433"/>
    </location>
</feature>
<comment type="subcellular location">
    <subcellularLocation>
        <location evidence="1">Cell membrane</location>
        <topology evidence="1">Multi-pass membrane protein</topology>
    </subcellularLocation>
    <subcellularLocation>
        <location evidence="10">Membrane</location>
        <topology evidence="10">Multi-pass membrane protein</topology>
    </subcellularLocation>
</comment>
<dbReference type="KEGG" id="nabu:FZC36_01050"/>
<evidence type="ECO:0000256" key="5">
    <source>
        <dbReference type="ARBA" id="ARBA00022741"/>
    </source>
</evidence>
<evidence type="ECO:0000256" key="3">
    <source>
        <dbReference type="ARBA" id="ARBA00022448"/>
    </source>
</evidence>
<dbReference type="PANTHER" id="PTHR31187">
    <property type="match status" value="1"/>
</dbReference>
<feature type="transmembrane region" description="Helical" evidence="10">
    <location>
        <begin position="359"/>
        <end position="378"/>
    </location>
</feature>
<keyword evidence="7 10" id="KW-1133">Transmembrane helix</keyword>
<dbReference type="RefSeq" id="WP_148972145.1">
    <property type="nucleotide sequence ID" value="NZ_CP043314.1"/>
</dbReference>
<dbReference type="InterPro" id="IPR004667">
    <property type="entry name" value="ADP_ATP_car_bac_type"/>
</dbReference>
<evidence type="ECO:0000256" key="4">
    <source>
        <dbReference type="ARBA" id="ARBA00022692"/>
    </source>
</evidence>
<accession>A0A5C0UI16</accession>
<keyword evidence="12" id="KW-1185">Reference proteome</keyword>
<gene>
    <name evidence="11" type="ORF">FZC36_01050</name>
</gene>
<dbReference type="Pfam" id="PF03219">
    <property type="entry name" value="TLC"/>
    <property type="match status" value="1"/>
</dbReference>
<dbReference type="PANTHER" id="PTHR31187:SF1">
    <property type="entry name" value="ADP,ATP CARRIER PROTEIN 1"/>
    <property type="match status" value="1"/>
</dbReference>
<dbReference type="EMBL" id="CP043314">
    <property type="protein sequence ID" value="QEK39022.1"/>
    <property type="molecule type" value="Genomic_DNA"/>
</dbReference>
<evidence type="ECO:0000313" key="11">
    <source>
        <dbReference type="EMBL" id="QEK39022.1"/>
    </source>
</evidence>
<keyword evidence="6 10" id="KW-0067">ATP-binding</keyword>
<feature type="transmembrane region" description="Helical" evidence="10">
    <location>
        <begin position="299"/>
        <end position="320"/>
    </location>
</feature>
<feature type="transmembrane region" description="Helical" evidence="10">
    <location>
        <begin position="199"/>
        <end position="225"/>
    </location>
</feature>
<organism evidence="11 12">
    <name type="scientific">Candidatus Nesciobacter abundans</name>
    <dbReference type="NCBI Taxonomy" id="2601668"/>
    <lineage>
        <taxon>Bacteria</taxon>
        <taxon>Pseudomonadati</taxon>
        <taxon>Pseudomonadota</taxon>
        <taxon>Alphaproteobacteria</taxon>
        <taxon>Holosporales</taxon>
        <taxon>Holosporaceae</taxon>
        <taxon>Candidatus Nesciobacter</taxon>
    </lineage>
</organism>
<evidence type="ECO:0000256" key="6">
    <source>
        <dbReference type="ARBA" id="ARBA00022840"/>
    </source>
</evidence>
<feature type="transmembrane region" description="Helical" evidence="10">
    <location>
        <begin position="122"/>
        <end position="150"/>
    </location>
</feature>
<comment type="similarity">
    <text evidence="2 10">Belongs to the ADP/ATP translocase tlc family.</text>
</comment>
<evidence type="ECO:0000313" key="12">
    <source>
        <dbReference type="Proteomes" id="UP000324924"/>
    </source>
</evidence>
<proteinExistence type="inferred from homology"/>
<protein>
    <recommendedName>
        <fullName evidence="10">ADP,ATP carrier protein</fullName>
    </recommendedName>
</protein>
<dbReference type="AlphaFoldDB" id="A0A5C0UI16"/>
<dbReference type="GO" id="GO:0005471">
    <property type="term" value="F:ATP:ADP antiporter activity"/>
    <property type="evidence" value="ECO:0007669"/>
    <property type="project" value="InterPro"/>
</dbReference>
<dbReference type="OrthoDB" id="8477706at2"/>
<feature type="transmembrane region" description="Helical" evidence="10">
    <location>
        <begin position="445"/>
        <end position="463"/>
    </location>
</feature>
<evidence type="ECO:0000256" key="9">
    <source>
        <dbReference type="ARBA" id="ARBA00024792"/>
    </source>
</evidence>
<evidence type="ECO:0000256" key="2">
    <source>
        <dbReference type="ARBA" id="ARBA00007127"/>
    </source>
</evidence>
<dbReference type="Proteomes" id="UP000324924">
    <property type="component" value="Chromosome"/>
</dbReference>
<dbReference type="GO" id="GO:0005886">
    <property type="term" value="C:plasma membrane"/>
    <property type="evidence" value="ECO:0007669"/>
    <property type="project" value="UniProtKB-SubCell"/>
</dbReference>
<reference evidence="11 12" key="1">
    <citation type="submission" date="2019-08" db="EMBL/GenBank/DDBJ databases">
        <title>Highly reduced genomes of protist endosymbionts show evolutionary convergence.</title>
        <authorList>
            <person name="George E."/>
            <person name="Husnik F."/>
            <person name="Tashyreva D."/>
            <person name="Prokopchuk G."/>
            <person name="Horak A."/>
            <person name="Kwong W.K."/>
            <person name="Lukes J."/>
            <person name="Keeling P.J."/>
        </authorList>
    </citation>
    <scope>NUCLEOTIDE SEQUENCE [LARGE SCALE GENOMIC DNA]</scope>
    <source>
        <strain evidence="11">1604HC</strain>
    </source>
</reference>
<feature type="transmembrane region" description="Helical" evidence="10">
    <location>
        <begin position="255"/>
        <end position="277"/>
    </location>
</feature>
<keyword evidence="8 10" id="KW-0472">Membrane</keyword>
<keyword evidence="3 10" id="KW-0813">Transport</keyword>
<feature type="transmembrane region" description="Helical" evidence="10">
    <location>
        <begin position="171"/>
        <end position="193"/>
    </location>
</feature>
<feature type="transmembrane region" description="Helical" evidence="10">
    <location>
        <begin position="80"/>
        <end position="102"/>
    </location>
</feature>
<feature type="transmembrane region" description="Helical" evidence="10">
    <location>
        <begin position="332"/>
        <end position="353"/>
    </location>
</feature>
<name>A0A5C0UI16_9PROT</name>
<dbReference type="GO" id="GO:0005524">
    <property type="term" value="F:ATP binding"/>
    <property type="evidence" value="ECO:0007669"/>
    <property type="project" value="UniProtKB-KW"/>
</dbReference>